<name>A0ABP8WWW1_9MICO</name>
<feature type="compositionally biased region" description="Basic and acidic residues" evidence="1">
    <location>
        <begin position="52"/>
        <end position="61"/>
    </location>
</feature>
<dbReference type="Proteomes" id="UP001500843">
    <property type="component" value="Unassembled WGS sequence"/>
</dbReference>
<accession>A0ABP8WWW1</accession>
<gene>
    <name evidence="3" type="ORF">GCM10023198_14100</name>
</gene>
<keyword evidence="4" id="KW-1185">Reference proteome</keyword>
<proteinExistence type="predicted"/>
<feature type="region of interest" description="Disordered" evidence="1">
    <location>
        <begin position="45"/>
        <end position="80"/>
    </location>
</feature>
<evidence type="ECO:0000313" key="3">
    <source>
        <dbReference type="EMBL" id="GAA4695395.1"/>
    </source>
</evidence>
<feature type="signal peptide" evidence="2">
    <location>
        <begin position="1"/>
        <end position="25"/>
    </location>
</feature>
<dbReference type="RefSeq" id="WP_253870799.1">
    <property type="nucleotide sequence ID" value="NZ_BAABHM010000007.1"/>
</dbReference>
<keyword evidence="2" id="KW-0732">Signal</keyword>
<feature type="chain" id="PRO_5046336346" description="Host cell surface-exposed lipoprotein" evidence="2">
    <location>
        <begin position="26"/>
        <end position="150"/>
    </location>
</feature>
<organism evidence="3 4">
    <name type="scientific">Promicromonospora umidemergens</name>
    <dbReference type="NCBI Taxonomy" id="629679"/>
    <lineage>
        <taxon>Bacteria</taxon>
        <taxon>Bacillati</taxon>
        <taxon>Actinomycetota</taxon>
        <taxon>Actinomycetes</taxon>
        <taxon>Micrococcales</taxon>
        <taxon>Promicromonosporaceae</taxon>
        <taxon>Promicromonospora</taxon>
    </lineage>
</organism>
<evidence type="ECO:0000256" key="2">
    <source>
        <dbReference type="SAM" id="SignalP"/>
    </source>
</evidence>
<evidence type="ECO:0000313" key="4">
    <source>
        <dbReference type="Proteomes" id="UP001500843"/>
    </source>
</evidence>
<reference evidence="4" key="1">
    <citation type="journal article" date="2019" name="Int. J. Syst. Evol. Microbiol.">
        <title>The Global Catalogue of Microorganisms (GCM) 10K type strain sequencing project: providing services to taxonomists for standard genome sequencing and annotation.</title>
        <authorList>
            <consortium name="The Broad Institute Genomics Platform"/>
            <consortium name="The Broad Institute Genome Sequencing Center for Infectious Disease"/>
            <person name="Wu L."/>
            <person name="Ma J."/>
        </authorList>
    </citation>
    <scope>NUCLEOTIDE SEQUENCE [LARGE SCALE GENOMIC DNA]</scope>
    <source>
        <strain evidence="4">JCM 17975</strain>
    </source>
</reference>
<sequence>MRPVRALAVAAALACTLAACTTTSATPETAASDEVEVEVEASYDAQAALDEGADRLEGHEEGYEDGLADDDPPESGDSEAWVEGYADGQAAQESVCGPILADAMEATDAGRNATVADLADDLYQCPPSYYDDLTVYTQEQLDKLVDEITG</sequence>
<evidence type="ECO:0008006" key="5">
    <source>
        <dbReference type="Google" id="ProtNLM"/>
    </source>
</evidence>
<protein>
    <recommendedName>
        <fullName evidence="5">Host cell surface-exposed lipoprotein</fullName>
    </recommendedName>
</protein>
<feature type="compositionally biased region" description="Acidic residues" evidence="1">
    <location>
        <begin position="62"/>
        <end position="77"/>
    </location>
</feature>
<dbReference type="PROSITE" id="PS51257">
    <property type="entry name" value="PROKAR_LIPOPROTEIN"/>
    <property type="match status" value="1"/>
</dbReference>
<evidence type="ECO:0000256" key="1">
    <source>
        <dbReference type="SAM" id="MobiDB-lite"/>
    </source>
</evidence>
<dbReference type="EMBL" id="BAABHM010000007">
    <property type="protein sequence ID" value="GAA4695395.1"/>
    <property type="molecule type" value="Genomic_DNA"/>
</dbReference>
<comment type="caution">
    <text evidence="3">The sequence shown here is derived from an EMBL/GenBank/DDBJ whole genome shotgun (WGS) entry which is preliminary data.</text>
</comment>